<dbReference type="Gene3D" id="3.40.50.300">
    <property type="entry name" value="P-loop containing nucleotide triphosphate hydrolases"/>
    <property type="match status" value="1"/>
</dbReference>
<dbReference type="NCBIfam" id="NF004018">
    <property type="entry name" value="PRK05480.1"/>
    <property type="match status" value="1"/>
</dbReference>
<feature type="domain" description="Phosphoribulokinase/uridine kinase" evidence="8">
    <location>
        <begin position="26"/>
        <end position="212"/>
    </location>
</feature>
<comment type="caution">
    <text evidence="9">The sequence shown here is derived from an EMBL/GenBank/DDBJ whole genome shotgun (WGS) entry which is preliminary data.</text>
</comment>
<organism evidence="9 11">
    <name type="scientific">Anaeramoeba flamelloides</name>
    <dbReference type="NCBI Taxonomy" id="1746091"/>
    <lineage>
        <taxon>Eukaryota</taxon>
        <taxon>Metamonada</taxon>
        <taxon>Anaeramoebidae</taxon>
        <taxon>Anaeramoeba</taxon>
    </lineage>
</organism>
<evidence type="ECO:0000313" key="10">
    <source>
        <dbReference type="EMBL" id="KAJ6255517.1"/>
    </source>
</evidence>
<evidence type="ECO:0000256" key="6">
    <source>
        <dbReference type="ARBA" id="ARBA00022777"/>
    </source>
</evidence>
<reference evidence="9" key="2">
    <citation type="submission" date="2022-08" db="EMBL/GenBank/DDBJ databases">
        <title>Novel sulphate-reducing endosymbionts in the free-living metamonad Anaeramoeba.</title>
        <authorList>
            <person name="Jerlstrom-Hultqvist J."/>
            <person name="Cepicka I."/>
            <person name="Gallot-Lavallee L."/>
            <person name="Salas-Leiva D."/>
            <person name="Curtis B.A."/>
            <person name="Zahonova K."/>
            <person name="Pipaliya S."/>
            <person name="Dacks J."/>
            <person name="Roger A.J."/>
        </authorList>
    </citation>
    <scope>NUCLEOTIDE SEQUENCE</scope>
    <source>
        <strain evidence="9">Busselton2</strain>
    </source>
</reference>
<comment type="pathway">
    <text evidence="1">Pyrimidine metabolism; UMP biosynthesis via salvage pathway; UMP from uridine: step 1/1.</text>
</comment>
<keyword evidence="5" id="KW-0547">Nucleotide-binding</keyword>
<dbReference type="GO" id="GO:0008655">
    <property type="term" value="P:pyrimidine-containing compound salvage"/>
    <property type="evidence" value="ECO:0007669"/>
    <property type="project" value="UniProtKB-ARBA"/>
</dbReference>
<dbReference type="GO" id="GO:0004849">
    <property type="term" value="F:uridine kinase activity"/>
    <property type="evidence" value="ECO:0007669"/>
    <property type="project" value="UniProtKB-EC"/>
</dbReference>
<dbReference type="FunFam" id="3.40.50.300:FF:000339">
    <property type="entry name" value="Uridine kinase"/>
    <property type="match status" value="1"/>
</dbReference>
<dbReference type="Proteomes" id="UP001150062">
    <property type="component" value="Unassembled WGS sequence"/>
</dbReference>
<dbReference type="GO" id="GO:0005524">
    <property type="term" value="F:ATP binding"/>
    <property type="evidence" value="ECO:0007669"/>
    <property type="project" value="InterPro"/>
</dbReference>
<dbReference type="InterPro" id="IPR006083">
    <property type="entry name" value="PRK/URK"/>
</dbReference>
<dbReference type="Pfam" id="PF00485">
    <property type="entry name" value="PRK"/>
    <property type="match status" value="1"/>
</dbReference>
<comment type="pathway">
    <text evidence="2">Pyrimidine metabolism; CTP biosynthesis via salvage pathway; CTP from cytidine: step 1/3.</text>
</comment>
<sequence length="254" mass="29218">MTSLPNKKFSFTTDSDEERSSKSPYIVGVCGGSGSGKTSVCKEIIKKLHNKRVSLLSQDWFYRTLNEKELENVSEHDWDDPSALDQDLLYETLKKVKQGVTVTCPKYDFCNNRPSTTEFSIVEGDVILFEGIHIFHTKELRDLIDIKVFVDVDDDIRLGRRIIRDTKERGRTAESIINQYFKFVKPGFDNFVSPTKKFADIILLRGSSNKVAISLLVQQIKAEIDNRNSSYFNNIKKQFLVEKFTLPKFDKILN</sequence>
<dbReference type="Proteomes" id="UP001146793">
    <property type="component" value="Unassembled WGS sequence"/>
</dbReference>
<protein>
    <recommendedName>
        <fullName evidence="3">uridine/cytidine kinase</fullName>
        <ecNumber evidence="3">2.7.1.48</ecNumber>
    </recommendedName>
</protein>
<dbReference type="InterPro" id="IPR027417">
    <property type="entry name" value="P-loop_NTPase"/>
</dbReference>
<dbReference type="EC" id="2.7.1.48" evidence="3"/>
<name>A0AAV8AID7_9EUKA</name>
<feature type="compositionally biased region" description="Polar residues" evidence="7">
    <location>
        <begin position="1"/>
        <end position="13"/>
    </location>
</feature>
<evidence type="ECO:0000313" key="12">
    <source>
        <dbReference type="Proteomes" id="UP001150062"/>
    </source>
</evidence>
<evidence type="ECO:0000256" key="5">
    <source>
        <dbReference type="ARBA" id="ARBA00022741"/>
    </source>
</evidence>
<dbReference type="PRINTS" id="PR00988">
    <property type="entry name" value="URIDINKINASE"/>
</dbReference>
<evidence type="ECO:0000256" key="1">
    <source>
        <dbReference type="ARBA" id="ARBA00004690"/>
    </source>
</evidence>
<feature type="region of interest" description="Disordered" evidence="7">
    <location>
        <begin position="1"/>
        <end position="22"/>
    </location>
</feature>
<dbReference type="SUPFAM" id="SSF52540">
    <property type="entry name" value="P-loop containing nucleoside triphosphate hydrolases"/>
    <property type="match status" value="1"/>
</dbReference>
<dbReference type="EMBL" id="JAOAOG010000004">
    <property type="protein sequence ID" value="KAJ6255517.1"/>
    <property type="molecule type" value="Genomic_DNA"/>
</dbReference>
<keyword evidence="12" id="KW-1185">Reference proteome</keyword>
<evidence type="ECO:0000256" key="2">
    <source>
        <dbReference type="ARBA" id="ARBA00004784"/>
    </source>
</evidence>
<dbReference type="PANTHER" id="PTHR10285">
    <property type="entry name" value="URIDINE KINASE"/>
    <property type="match status" value="1"/>
</dbReference>
<keyword evidence="4" id="KW-0808">Transferase</keyword>
<dbReference type="InterPro" id="IPR000764">
    <property type="entry name" value="Uridine_kinase-like"/>
</dbReference>
<evidence type="ECO:0000256" key="7">
    <source>
        <dbReference type="SAM" id="MobiDB-lite"/>
    </source>
</evidence>
<dbReference type="AlphaFoldDB" id="A0AAV8AID7"/>
<evidence type="ECO:0000256" key="4">
    <source>
        <dbReference type="ARBA" id="ARBA00022679"/>
    </source>
</evidence>
<keyword evidence="6 9" id="KW-0418">Kinase</keyword>
<reference evidence="10" key="1">
    <citation type="submission" date="2022-08" db="EMBL/GenBank/DDBJ databases">
        <title>Novel sulfate-reducing endosymbionts in the free-living metamonad Anaeramoeba.</title>
        <authorList>
            <person name="Jerlstrom-Hultqvist J."/>
            <person name="Cepicka I."/>
            <person name="Gallot-Lavallee L."/>
            <person name="Salas-Leiva D."/>
            <person name="Curtis B.A."/>
            <person name="Zahonova K."/>
            <person name="Pipaliya S."/>
            <person name="Dacks J."/>
            <person name="Roger A.J."/>
        </authorList>
    </citation>
    <scope>NUCLEOTIDE SEQUENCE</scope>
    <source>
        <strain evidence="10">Schooner1</strain>
    </source>
</reference>
<evidence type="ECO:0000256" key="3">
    <source>
        <dbReference type="ARBA" id="ARBA00012137"/>
    </source>
</evidence>
<gene>
    <name evidence="9" type="ORF">M0812_03927</name>
    <name evidence="10" type="ORF">M0813_11393</name>
</gene>
<proteinExistence type="predicted"/>
<dbReference type="EMBL" id="JANTQA010000008">
    <property type="protein sequence ID" value="KAJ3452163.1"/>
    <property type="molecule type" value="Genomic_DNA"/>
</dbReference>
<evidence type="ECO:0000313" key="11">
    <source>
        <dbReference type="Proteomes" id="UP001146793"/>
    </source>
</evidence>
<evidence type="ECO:0000259" key="8">
    <source>
        <dbReference type="Pfam" id="PF00485"/>
    </source>
</evidence>
<dbReference type="CDD" id="cd02023">
    <property type="entry name" value="UMPK"/>
    <property type="match status" value="1"/>
</dbReference>
<evidence type="ECO:0000313" key="9">
    <source>
        <dbReference type="EMBL" id="KAJ3452163.1"/>
    </source>
</evidence>
<accession>A0AAV8AID7</accession>